<sequence>MNLEEPSFGDNYIQEFVLEHLDHDTGPNVKREDTSPTVHGNGAGTKNLWNGTTVDENGVIVPIRLKAVNNGGVGVSGGAGWHPEDTRKLHACSPGAGDLFTHVGAPTHGQPMLFNPPLSGVPSTPPETPPVIGSPNSSGGAVGGTGGVPNGGGYVGGAYYGTRSQTGLVEEMMFLPQTMRGEQPLDLRPLHCSIGPEGDWIDRKEYASVLTLSNGPNGQAGMLGGGGGVGVVGPGGVGTVGNGGAGVNGGGVGVGGVGGGFQHHHITAQLEFGPLSMHHVSQQHPHHHNNHHHLHHTLHTNRPHSVSSTSSTISPRIGTSSSGGGSCYNGLGGSGSVNGLSSEDLINDELLMTLSVRELNKRLHGCPRDQVVRLKQKRRTLKNRGYAQNCRSKRLQQRHDLEITNRHLHHEMQQMKAELSDSKMCLFSVRMINKYTIESKTIYTCCY</sequence>
<keyword evidence="9" id="KW-0010">Activator</keyword>
<comment type="subunit">
    <text evidence="13">Interacts with FIZ1; this interaction represses transactivation. Interacts (via the leucine-zipper domain) with CRX.</text>
</comment>
<dbReference type="InterPro" id="IPR004827">
    <property type="entry name" value="bZIP"/>
</dbReference>
<protein>
    <recommendedName>
        <fullName evidence="14">Neural retina-specific leucine zipper protein</fullName>
    </recommendedName>
</protein>
<dbReference type="InterPro" id="IPR024874">
    <property type="entry name" value="Transcription_factor_Maf_fam"/>
</dbReference>
<dbReference type="PANTHER" id="PTHR10129:SF44">
    <property type="entry name" value="TRAFFIC JAM, ISOFORM C"/>
    <property type="match status" value="1"/>
</dbReference>
<dbReference type="PANTHER" id="PTHR10129">
    <property type="entry name" value="TRANSCRIPTION FACTOR MAF"/>
    <property type="match status" value="1"/>
</dbReference>
<dbReference type="InterPro" id="IPR008917">
    <property type="entry name" value="TF_DNA-bd_sf"/>
</dbReference>
<keyword evidence="7" id="KW-0805">Transcription regulation</keyword>
<keyword evidence="8" id="KW-0238">DNA-binding</keyword>
<evidence type="ECO:0000256" key="12">
    <source>
        <dbReference type="ARBA" id="ARBA00055281"/>
    </source>
</evidence>
<dbReference type="EnsemblMetazoa" id="ADIR009366-RA">
    <property type="protein sequence ID" value="ADIR009366-PA"/>
    <property type="gene ID" value="ADIR009366"/>
</dbReference>
<evidence type="ECO:0000256" key="13">
    <source>
        <dbReference type="ARBA" id="ARBA00066263"/>
    </source>
</evidence>
<keyword evidence="4" id="KW-0963">Cytoplasm</keyword>
<feature type="region of interest" description="Disordered" evidence="15">
    <location>
        <begin position="24"/>
        <end position="50"/>
    </location>
</feature>
<feature type="compositionally biased region" description="Basic and acidic residues" evidence="15">
    <location>
        <begin position="24"/>
        <end position="34"/>
    </location>
</feature>
<dbReference type="Gene3D" id="1.20.5.170">
    <property type="match status" value="1"/>
</dbReference>
<evidence type="ECO:0000313" key="18">
    <source>
        <dbReference type="Proteomes" id="UP000075884"/>
    </source>
</evidence>
<reference evidence="18" key="1">
    <citation type="submission" date="2013-03" db="EMBL/GenBank/DDBJ databases">
        <title>The Genome Sequence of Anopheles dirus WRAIR2.</title>
        <authorList>
            <consortium name="The Broad Institute Genomics Platform"/>
            <person name="Neafsey D.E."/>
            <person name="Walton C."/>
            <person name="Walker B."/>
            <person name="Young S.K."/>
            <person name="Zeng Q."/>
            <person name="Gargeya S."/>
            <person name="Fitzgerald M."/>
            <person name="Haas B."/>
            <person name="Abouelleil A."/>
            <person name="Allen A.W."/>
            <person name="Alvarado L."/>
            <person name="Arachchi H.M."/>
            <person name="Berlin A.M."/>
            <person name="Chapman S.B."/>
            <person name="Gainer-Dewar J."/>
            <person name="Goldberg J."/>
            <person name="Griggs A."/>
            <person name="Gujja S."/>
            <person name="Hansen M."/>
            <person name="Howarth C."/>
            <person name="Imamovic A."/>
            <person name="Ireland A."/>
            <person name="Larimer J."/>
            <person name="McCowan C."/>
            <person name="Murphy C."/>
            <person name="Pearson M."/>
            <person name="Poon T.W."/>
            <person name="Priest M."/>
            <person name="Roberts A."/>
            <person name="Saif S."/>
            <person name="Shea T."/>
            <person name="Sisk P."/>
            <person name="Sykes S."/>
            <person name="Wortman J."/>
            <person name="Nusbaum C."/>
            <person name="Birren B."/>
        </authorList>
    </citation>
    <scope>NUCLEOTIDE SEQUENCE [LARGE SCALE GENOMIC DNA]</scope>
    <source>
        <strain evidence="18">WRAIR2</strain>
    </source>
</reference>
<keyword evidence="5" id="KW-1017">Isopeptide bond</keyword>
<keyword evidence="10" id="KW-0804">Transcription</keyword>
<dbReference type="SMART" id="SM00338">
    <property type="entry name" value="BRLZ"/>
    <property type="match status" value="1"/>
</dbReference>
<evidence type="ECO:0000256" key="4">
    <source>
        <dbReference type="ARBA" id="ARBA00022490"/>
    </source>
</evidence>
<dbReference type="STRING" id="7168.A0A182NNY1"/>
<evidence type="ECO:0000256" key="9">
    <source>
        <dbReference type="ARBA" id="ARBA00023159"/>
    </source>
</evidence>
<keyword evidence="3" id="KW-0217">Developmental protein</keyword>
<dbReference type="CDD" id="cd14718">
    <property type="entry name" value="bZIP_Maf_large"/>
    <property type="match status" value="1"/>
</dbReference>
<name>A0A182NNY1_9DIPT</name>
<evidence type="ECO:0000256" key="10">
    <source>
        <dbReference type="ARBA" id="ARBA00023163"/>
    </source>
</evidence>
<evidence type="ECO:0000313" key="17">
    <source>
        <dbReference type="EnsemblMetazoa" id="ADIR009366-PA"/>
    </source>
</evidence>
<dbReference type="FunFam" id="1.20.5.170:FF:000071">
    <property type="entry name" value="Neural retina-specific leucine zipper protein"/>
    <property type="match status" value="1"/>
</dbReference>
<comment type="subcellular location">
    <subcellularLocation>
        <location evidence="2">Cytoplasm</location>
    </subcellularLocation>
    <subcellularLocation>
        <location evidence="1">Nucleus</location>
    </subcellularLocation>
</comment>
<evidence type="ECO:0000256" key="7">
    <source>
        <dbReference type="ARBA" id="ARBA00023015"/>
    </source>
</evidence>
<keyword evidence="11" id="KW-0539">Nucleus</keyword>
<comment type="function">
    <text evidence="12">Acts as a transcriptional activator which regulates the expression of several rod-specific genes, including RHO and PDE6B. Also functions as a transcriptional coactivator, stimulating transcription mediated by the transcription factor CRX and NR2E3. Binds to the rhodopsin promoter in a sequence-specific manner.</text>
</comment>
<dbReference type="VEuPathDB" id="VectorBase:ADIR009366"/>
<feature type="region of interest" description="Disordered" evidence="15">
    <location>
        <begin position="280"/>
        <end position="322"/>
    </location>
</feature>
<evidence type="ECO:0000256" key="6">
    <source>
        <dbReference type="ARBA" id="ARBA00022843"/>
    </source>
</evidence>
<keyword evidence="18" id="KW-1185">Reference proteome</keyword>
<evidence type="ECO:0000256" key="1">
    <source>
        <dbReference type="ARBA" id="ARBA00004123"/>
    </source>
</evidence>
<evidence type="ECO:0000256" key="3">
    <source>
        <dbReference type="ARBA" id="ARBA00022473"/>
    </source>
</evidence>
<evidence type="ECO:0000256" key="8">
    <source>
        <dbReference type="ARBA" id="ARBA00023125"/>
    </source>
</evidence>
<accession>A0A182NNY1</accession>
<dbReference type="SUPFAM" id="SSF47454">
    <property type="entry name" value="A DNA-binding domain in eukaryotic transcription factors"/>
    <property type="match status" value="1"/>
</dbReference>
<dbReference type="AlphaFoldDB" id="A0A182NNY1"/>
<feature type="domain" description="BZIP" evidence="16">
    <location>
        <begin position="371"/>
        <end position="435"/>
    </location>
</feature>
<dbReference type="GO" id="GO:0000981">
    <property type="term" value="F:DNA-binding transcription factor activity, RNA polymerase II-specific"/>
    <property type="evidence" value="ECO:0007669"/>
    <property type="project" value="TreeGrafter"/>
</dbReference>
<proteinExistence type="predicted"/>
<dbReference type="GO" id="GO:0045944">
    <property type="term" value="P:positive regulation of transcription by RNA polymerase II"/>
    <property type="evidence" value="ECO:0007669"/>
    <property type="project" value="UniProtKB-ARBA"/>
</dbReference>
<dbReference type="InterPro" id="IPR004826">
    <property type="entry name" value="bZIP_Maf"/>
</dbReference>
<evidence type="ECO:0000256" key="15">
    <source>
        <dbReference type="SAM" id="MobiDB-lite"/>
    </source>
</evidence>
<dbReference type="SUPFAM" id="SSF57959">
    <property type="entry name" value="Leucine zipper domain"/>
    <property type="match status" value="1"/>
</dbReference>
<evidence type="ECO:0000256" key="5">
    <source>
        <dbReference type="ARBA" id="ARBA00022499"/>
    </source>
</evidence>
<evidence type="ECO:0000256" key="11">
    <source>
        <dbReference type="ARBA" id="ARBA00023242"/>
    </source>
</evidence>
<feature type="compositionally biased region" description="Low complexity" evidence="15">
    <location>
        <begin position="303"/>
        <end position="320"/>
    </location>
</feature>
<keyword evidence="6" id="KW-0832">Ubl conjugation</keyword>
<evidence type="ECO:0000259" key="16">
    <source>
        <dbReference type="SMART" id="SM00338"/>
    </source>
</evidence>
<feature type="compositionally biased region" description="Basic residues" evidence="15">
    <location>
        <begin position="284"/>
        <end position="302"/>
    </location>
</feature>
<dbReference type="GO" id="GO:0000978">
    <property type="term" value="F:RNA polymerase II cis-regulatory region sequence-specific DNA binding"/>
    <property type="evidence" value="ECO:0007669"/>
    <property type="project" value="TreeGrafter"/>
</dbReference>
<dbReference type="GO" id="GO:0005634">
    <property type="term" value="C:nucleus"/>
    <property type="evidence" value="ECO:0007669"/>
    <property type="project" value="UniProtKB-SubCell"/>
</dbReference>
<dbReference type="InterPro" id="IPR046347">
    <property type="entry name" value="bZIP_sf"/>
</dbReference>
<evidence type="ECO:0000256" key="2">
    <source>
        <dbReference type="ARBA" id="ARBA00004496"/>
    </source>
</evidence>
<dbReference type="GO" id="GO:0005737">
    <property type="term" value="C:cytoplasm"/>
    <property type="evidence" value="ECO:0007669"/>
    <property type="project" value="UniProtKB-SubCell"/>
</dbReference>
<evidence type="ECO:0000256" key="14">
    <source>
        <dbReference type="ARBA" id="ARBA00071773"/>
    </source>
</evidence>
<reference evidence="17" key="2">
    <citation type="submission" date="2020-05" db="UniProtKB">
        <authorList>
            <consortium name="EnsemblMetazoa"/>
        </authorList>
    </citation>
    <scope>IDENTIFICATION</scope>
    <source>
        <strain evidence="17">WRAIR2</strain>
    </source>
</reference>
<organism evidence="17 18">
    <name type="scientific">Anopheles dirus</name>
    <dbReference type="NCBI Taxonomy" id="7168"/>
    <lineage>
        <taxon>Eukaryota</taxon>
        <taxon>Metazoa</taxon>
        <taxon>Ecdysozoa</taxon>
        <taxon>Arthropoda</taxon>
        <taxon>Hexapoda</taxon>
        <taxon>Insecta</taxon>
        <taxon>Pterygota</taxon>
        <taxon>Neoptera</taxon>
        <taxon>Endopterygota</taxon>
        <taxon>Diptera</taxon>
        <taxon>Nematocera</taxon>
        <taxon>Culicoidea</taxon>
        <taxon>Culicidae</taxon>
        <taxon>Anophelinae</taxon>
        <taxon>Anopheles</taxon>
    </lineage>
</organism>
<dbReference type="Pfam" id="PF03131">
    <property type="entry name" value="bZIP_Maf"/>
    <property type="match status" value="1"/>
</dbReference>
<dbReference type="Proteomes" id="UP000075884">
    <property type="component" value="Unassembled WGS sequence"/>
</dbReference>